<accession>A0ABZ0CIX6</accession>
<protein>
    <recommendedName>
        <fullName evidence="6">Lipoprotein</fullName>
    </recommendedName>
</protein>
<keyword evidence="3" id="KW-0732">Signal</keyword>
<dbReference type="RefSeq" id="WP_316384098.1">
    <property type="nucleotide sequence ID" value="NZ_CP132471.1"/>
</dbReference>
<dbReference type="Proteomes" id="UP001301963">
    <property type="component" value="Plasmid lp54"/>
</dbReference>
<evidence type="ECO:0000313" key="4">
    <source>
        <dbReference type="EMBL" id="WNY69165.1"/>
    </source>
</evidence>
<feature type="chain" id="PRO_5045427270" description="Lipoprotein" evidence="3">
    <location>
        <begin position="28"/>
        <end position="403"/>
    </location>
</feature>
<dbReference type="PROSITE" id="PS51257">
    <property type="entry name" value="PROKAR_LIPOPROTEIN"/>
    <property type="match status" value="1"/>
</dbReference>
<evidence type="ECO:0008006" key="6">
    <source>
        <dbReference type="Google" id="ProtNLM"/>
    </source>
</evidence>
<feature type="compositionally biased region" description="Polar residues" evidence="2">
    <location>
        <begin position="189"/>
        <end position="205"/>
    </location>
</feature>
<gene>
    <name evidence="4" type="ORF">QIA44_04870</name>
</gene>
<reference evidence="4" key="1">
    <citation type="submission" date="2023-07" db="EMBL/GenBank/DDBJ databases">
        <title>Genome sequencing of multiple Borrelia sensu lato isolates.</title>
        <authorList>
            <person name="Mongodin E.F."/>
            <person name="Rudenko N."/>
            <person name="Fraser C.M."/>
            <person name="Schutzer S."/>
            <person name="Luft B."/>
            <person name="Morgan R."/>
            <person name="Chastens S."/>
            <person name="Qiu W."/>
        </authorList>
    </citation>
    <scope>NUCLEOTIDE SEQUENCE [LARGE SCALE GENOMIC DNA]</scope>
    <source>
        <strain evidence="4">PotiB3</strain>
    </source>
</reference>
<feature type="region of interest" description="Disordered" evidence="2">
    <location>
        <begin position="185"/>
        <end position="205"/>
    </location>
</feature>
<organism evidence="4 5">
    <name type="scientific">Borreliella lusitaniae</name>
    <dbReference type="NCBI Taxonomy" id="100177"/>
    <lineage>
        <taxon>Bacteria</taxon>
        <taxon>Pseudomonadati</taxon>
        <taxon>Spirochaetota</taxon>
        <taxon>Spirochaetia</taxon>
        <taxon>Spirochaetales</taxon>
        <taxon>Borreliaceae</taxon>
        <taxon>Borreliella</taxon>
    </lineage>
</organism>
<feature type="signal peptide" evidence="3">
    <location>
        <begin position="1"/>
        <end position="27"/>
    </location>
</feature>
<keyword evidence="5" id="KW-1185">Reference proteome</keyword>
<evidence type="ECO:0000313" key="5">
    <source>
        <dbReference type="Proteomes" id="UP001301963"/>
    </source>
</evidence>
<proteinExistence type="predicted"/>
<sequence>MKSKLEKVLNKLLIPALLLIISCNPNMDTNEQNKALNEQKLKNASEVVKNSLKIESDLVKEPETGINQNTAPILEIEKIDSGIQEFLLKAGVENESLIPLEILEETNLAKTEEEIAKIQEKLLLIGASDEITTGELDQDAQQSLQPTTIEFKILTTTPPESLEEQEILKKEEEINANKNEIFEQREKNSSFSEITKTPPQNQFPKQTIHSKQISNFKSKEYTNKARESLDKALNAIKILEKSGDFETGNLLKDQENYENKAKSLLENHSNLEKREKIKNKLLRELERVELIFEDTKDPLSTSTIKQVIDAAGKWQKKENLSQINWYLGLDFHPNPTLYNKSLAREYEILAEKFSKVKKEYKNTKEQLKLNFNLKDQNISKIVTATTEFANHLKNLILLVEKNH</sequence>
<keyword evidence="4" id="KW-0614">Plasmid</keyword>
<name>A0ABZ0CIX6_9SPIR</name>
<evidence type="ECO:0000256" key="1">
    <source>
        <dbReference type="SAM" id="Coils"/>
    </source>
</evidence>
<feature type="coiled-coil region" evidence="1">
    <location>
        <begin position="339"/>
        <end position="370"/>
    </location>
</feature>
<feature type="coiled-coil region" evidence="1">
    <location>
        <begin position="254"/>
        <end position="291"/>
    </location>
</feature>
<evidence type="ECO:0000256" key="3">
    <source>
        <dbReference type="SAM" id="SignalP"/>
    </source>
</evidence>
<keyword evidence="1" id="KW-0175">Coiled coil</keyword>
<evidence type="ECO:0000256" key="2">
    <source>
        <dbReference type="SAM" id="MobiDB-lite"/>
    </source>
</evidence>
<geneLocation type="plasmid" evidence="4 5">
    <name>lp54</name>
</geneLocation>
<dbReference type="EMBL" id="CP132471">
    <property type="protein sequence ID" value="WNY69165.1"/>
    <property type="molecule type" value="Genomic_DNA"/>
</dbReference>